<dbReference type="Pfam" id="PF05199">
    <property type="entry name" value="GMC_oxred_C"/>
    <property type="match status" value="1"/>
</dbReference>
<dbReference type="Pfam" id="PF01494">
    <property type="entry name" value="FAD_binding_3"/>
    <property type="match status" value="1"/>
</dbReference>
<name>A0A454JMZ5_9NEIS</name>
<evidence type="ECO:0000259" key="7">
    <source>
        <dbReference type="Pfam" id="PF05199"/>
    </source>
</evidence>
<dbReference type="Gene3D" id="3.50.50.60">
    <property type="entry name" value="FAD/NAD(P)-binding domain"/>
    <property type="match status" value="2"/>
</dbReference>
<evidence type="ECO:0000259" key="6">
    <source>
        <dbReference type="Pfam" id="PF01494"/>
    </source>
</evidence>
<dbReference type="EMBL" id="RFAR01000006">
    <property type="protein sequence ID" value="RMD01551.1"/>
    <property type="molecule type" value="Genomic_DNA"/>
</dbReference>
<evidence type="ECO:0000256" key="1">
    <source>
        <dbReference type="ARBA" id="ARBA00010790"/>
    </source>
</evidence>
<dbReference type="InterPro" id="IPR036188">
    <property type="entry name" value="FAD/NAD-bd_sf"/>
</dbReference>
<dbReference type="InterPro" id="IPR000172">
    <property type="entry name" value="GMC_OxRdtase_N"/>
</dbReference>
<dbReference type="PANTHER" id="PTHR46056">
    <property type="entry name" value="LONG-CHAIN-ALCOHOL OXIDASE"/>
    <property type="match status" value="1"/>
</dbReference>
<dbReference type="AlphaFoldDB" id="A0A454JMZ5"/>
<keyword evidence="9" id="KW-1185">Reference proteome</keyword>
<sequence>MSSKMSLPDPVAEGVASGWRVLDGAAQTQDLQLSCDVLIIGTGAGGGMTAEVLAEAGLDVLMVEEGALRTSRDFRLLEAKAYPELYQESASRKTADKAINILQGRTVGGSTTVNWTSAFRTPAETLNWWGERYGLKSLNPQTMAPWFDLAEARLGIADWQTDPNPNNSVLERGCQALGLKHGRIRRNVRGCWNLGYCGMGCATNAKQSMLVTTIPGALQHKAGLLTRARVERLLPAADGKSLLGAEGRLLAADGHSLNGQQFSIKARHVVLAAGAIGSPAILLRSQLGGAQVGKRTFLHPVVVSGAVMPQRIEAYNGAPQTVYSDHFMHTQPLDGPLGYKLEVPPVHPLLMGVTLSGFGAGSAGLMQQLPHLQVVLALLRDGFHPDSQGGQVRLRQDGSPELDYPLNDVLWDGVRRSWLTMAELQFAAGARQVQVLHEQADLQSSWKAARAQIMQLPLKPLLARVVSAHVMGGAAMSSQPEEGVVDEYGRHWQLRNLSVIDGSVFPTSIGANPQLSIYAFALRAAHHLRDALNS</sequence>
<accession>A0A454JMZ5</accession>
<gene>
    <name evidence="8" type="ORF">EAY64_02315</name>
</gene>
<reference evidence="8 9" key="1">
    <citation type="submission" date="2018-10" db="EMBL/GenBank/DDBJ databases">
        <title>Draft genome sequence of Aquitalea MWU14-2217 isolated from a wild cranberry bog in Provincetown, Massachusetts.</title>
        <authorList>
            <person name="Ebadzadsahrai G."/>
            <person name="Soby S."/>
        </authorList>
    </citation>
    <scope>NUCLEOTIDE SEQUENCE [LARGE SCALE GENOMIC DNA]</scope>
    <source>
        <strain evidence="8 9">MWU14-2217</strain>
    </source>
</reference>
<keyword evidence="2" id="KW-0285">Flavoprotein</keyword>
<feature type="domain" description="Glucose-methanol-choline oxidoreductase N-terminal" evidence="5">
    <location>
        <begin position="84"/>
        <end position="301"/>
    </location>
</feature>
<evidence type="ECO:0000259" key="5">
    <source>
        <dbReference type="Pfam" id="PF00732"/>
    </source>
</evidence>
<evidence type="ECO:0000256" key="3">
    <source>
        <dbReference type="ARBA" id="ARBA00022827"/>
    </source>
</evidence>
<dbReference type="GO" id="GO:0016614">
    <property type="term" value="F:oxidoreductase activity, acting on CH-OH group of donors"/>
    <property type="evidence" value="ECO:0007669"/>
    <property type="project" value="InterPro"/>
</dbReference>
<evidence type="ECO:0000313" key="8">
    <source>
        <dbReference type="EMBL" id="RMD01551.1"/>
    </source>
</evidence>
<dbReference type="RefSeq" id="WP_103523173.1">
    <property type="nucleotide sequence ID" value="NZ_JAIZDC010000001.1"/>
</dbReference>
<dbReference type="PANTHER" id="PTHR46056:SF12">
    <property type="entry name" value="LONG-CHAIN-ALCOHOL OXIDASE"/>
    <property type="match status" value="1"/>
</dbReference>
<evidence type="ECO:0000256" key="2">
    <source>
        <dbReference type="ARBA" id="ARBA00022630"/>
    </source>
</evidence>
<dbReference type="InterPro" id="IPR007867">
    <property type="entry name" value="GMC_OxRtase_C"/>
</dbReference>
<feature type="domain" description="FAD-binding" evidence="6">
    <location>
        <begin position="35"/>
        <end position="66"/>
    </location>
</feature>
<keyword evidence="4" id="KW-0560">Oxidoreductase</keyword>
<comment type="caution">
    <text evidence="8">The sequence shown here is derived from an EMBL/GenBank/DDBJ whole genome shotgun (WGS) entry which is preliminary data.</text>
</comment>
<feature type="domain" description="Glucose-methanol-choline oxidoreductase C-terminal" evidence="7">
    <location>
        <begin position="385"/>
        <end position="521"/>
    </location>
</feature>
<dbReference type="InterPro" id="IPR002938">
    <property type="entry name" value="FAD-bd"/>
</dbReference>
<evidence type="ECO:0000313" key="9">
    <source>
        <dbReference type="Proteomes" id="UP000274139"/>
    </source>
</evidence>
<organism evidence="8 9">
    <name type="scientific">Aquitalea palustris</name>
    <dbReference type="NCBI Taxonomy" id="2480983"/>
    <lineage>
        <taxon>Bacteria</taxon>
        <taxon>Pseudomonadati</taxon>
        <taxon>Pseudomonadota</taxon>
        <taxon>Betaproteobacteria</taxon>
        <taxon>Neisseriales</taxon>
        <taxon>Chromobacteriaceae</taxon>
        <taxon>Aquitalea</taxon>
    </lineage>
</organism>
<dbReference type="OrthoDB" id="9787779at2"/>
<dbReference type="Proteomes" id="UP000274139">
    <property type="component" value="Unassembled WGS sequence"/>
</dbReference>
<dbReference type="Pfam" id="PF00732">
    <property type="entry name" value="GMC_oxred_N"/>
    <property type="match status" value="1"/>
</dbReference>
<keyword evidence="3" id="KW-0274">FAD</keyword>
<protein>
    <submittedName>
        <fullName evidence="8">FAD-binding protein</fullName>
    </submittedName>
</protein>
<proteinExistence type="inferred from homology"/>
<dbReference type="GO" id="GO:0071949">
    <property type="term" value="F:FAD binding"/>
    <property type="evidence" value="ECO:0007669"/>
    <property type="project" value="InterPro"/>
</dbReference>
<comment type="similarity">
    <text evidence="1">Belongs to the GMC oxidoreductase family.</text>
</comment>
<evidence type="ECO:0000256" key="4">
    <source>
        <dbReference type="ARBA" id="ARBA00023002"/>
    </source>
</evidence>
<dbReference type="SUPFAM" id="SSF51905">
    <property type="entry name" value="FAD/NAD(P)-binding domain"/>
    <property type="match status" value="1"/>
</dbReference>